<dbReference type="CDD" id="cd00085">
    <property type="entry name" value="HNHc"/>
    <property type="match status" value="1"/>
</dbReference>
<protein>
    <submittedName>
        <fullName evidence="2">HNH endonuclease</fullName>
    </submittedName>
</protein>
<evidence type="ECO:0000313" key="2">
    <source>
        <dbReference type="EMBL" id="MCU6726475.1"/>
    </source>
</evidence>
<keyword evidence="3" id="KW-1185">Reference proteome</keyword>
<evidence type="ECO:0000259" key="1">
    <source>
        <dbReference type="Pfam" id="PF01844"/>
    </source>
</evidence>
<organism evidence="2 3">
    <name type="scientific">Muricoprocola aceti</name>
    <dbReference type="NCBI Taxonomy" id="2981772"/>
    <lineage>
        <taxon>Bacteria</taxon>
        <taxon>Bacillati</taxon>
        <taxon>Bacillota</taxon>
        <taxon>Clostridia</taxon>
        <taxon>Lachnospirales</taxon>
        <taxon>Lachnospiraceae</taxon>
        <taxon>Muricoprocola</taxon>
    </lineage>
</organism>
<proteinExistence type="predicted"/>
<reference evidence="2 3" key="1">
    <citation type="journal article" date="2021" name="ISME Commun">
        <title>Automated analysis of genomic sequences facilitates high-throughput and comprehensive description of bacteria.</title>
        <authorList>
            <person name="Hitch T.C.A."/>
        </authorList>
    </citation>
    <scope>NUCLEOTIDE SEQUENCE [LARGE SCALE GENOMIC DNA]</scope>
    <source>
        <strain evidence="2 3">Sanger_29</strain>
    </source>
</reference>
<gene>
    <name evidence="2" type="ORF">OCV47_14285</name>
</gene>
<dbReference type="Pfam" id="PF01844">
    <property type="entry name" value="HNH"/>
    <property type="match status" value="1"/>
</dbReference>
<dbReference type="Gene3D" id="1.10.30.50">
    <property type="match status" value="1"/>
</dbReference>
<keyword evidence="2" id="KW-0540">Nuclease</keyword>
<accession>A0ABT2SPQ5</accession>
<comment type="caution">
    <text evidence="2">The sequence shown here is derived from an EMBL/GenBank/DDBJ whole genome shotgun (WGS) entry which is preliminary data.</text>
</comment>
<dbReference type="RefSeq" id="WP_262655724.1">
    <property type="nucleotide sequence ID" value="NZ_JAOQKE010000026.1"/>
</dbReference>
<dbReference type="GO" id="GO:0004519">
    <property type="term" value="F:endonuclease activity"/>
    <property type="evidence" value="ECO:0007669"/>
    <property type="project" value="UniProtKB-KW"/>
</dbReference>
<evidence type="ECO:0000313" key="3">
    <source>
        <dbReference type="Proteomes" id="UP001652338"/>
    </source>
</evidence>
<keyword evidence="2" id="KW-0378">Hydrolase</keyword>
<name>A0ABT2SPQ5_9FIRM</name>
<feature type="domain" description="HNH" evidence="1">
    <location>
        <begin position="29"/>
        <end position="82"/>
    </location>
</feature>
<dbReference type="InterPro" id="IPR003615">
    <property type="entry name" value="HNH_nuc"/>
</dbReference>
<dbReference type="EMBL" id="JAOQKE010000026">
    <property type="protein sequence ID" value="MCU6726475.1"/>
    <property type="molecule type" value="Genomic_DNA"/>
</dbReference>
<dbReference type="Proteomes" id="UP001652338">
    <property type="component" value="Unassembled WGS sequence"/>
</dbReference>
<keyword evidence="2" id="KW-0255">Endonuclease</keyword>
<dbReference type="InterPro" id="IPR002711">
    <property type="entry name" value="HNH"/>
</dbReference>
<sequence length="298" mass="35667">MDYTRKKHWVTYHSKKCKMYLRNDFRFECAYCGMREQDNVAGEFYFEKDHYVSKESDVEWNTDAYENMVYACRKCNKTKSDKELSLTLDPCKDDIYNGEHPQIEKHGEEDHYAVRAQTEKGRRFIENLELNSKFYRRMRKEQQEGQKIRAEISKILKADFEKTMPKETAALKKKLEKYFGLTERDESSDEFRCGESQAGKEMYEILKKLREKKIPCRLLLDEHDADVVLSYEGREYDCEIKSSETEGKKIYGPVIKKEKLEAWNKSNKQHGVLYDYRKKNKLVLYIWDAEGKRMQCEL</sequence>